<dbReference type="Pfam" id="PF08206">
    <property type="entry name" value="OB_RNB"/>
    <property type="match status" value="1"/>
</dbReference>
<comment type="subcellular location">
    <subcellularLocation>
        <location evidence="2 8">Cytoplasm</location>
    </subcellularLocation>
</comment>
<keyword evidence="5 8" id="KW-0378">Hydrolase</keyword>
<organism evidence="11 12">
    <name type="scientific">Philodulcilactobacillus myokoensis</name>
    <dbReference type="NCBI Taxonomy" id="2929573"/>
    <lineage>
        <taxon>Bacteria</taxon>
        <taxon>Bacillati</taxon>
        <taxon>Bacillota</taxon>
        <taxon>Bacilli</taxon>
        <taxon>Lactobacillales</taxon>
        <taxon>Lactobacillaceae</taxon>
        <taxon>Philodulcilactobacillus</taxon>
    </lineage>
</organism>
<dbReference type="InterPro" id="IPR050180">
    <property type="entry name" value="RNR_Ribonuclease"/>
</dbReference>
<dbReference type="PANTHER" id="PTHR23355:SF9">
    <property type="entry name" value="DIS3-LIKE EXONUCLEASE 2"/>
    <property type="match status" value="1"/>
</dbReference>
<dbReference type="InterPro" id="IPR022966">
    <property type="entry name" value="RNase_II/R_CS"/>
</dbReference>
<dbReference type="SUPFAM" id="SSF50249">
    <property type="entry name" value="Nucleic acid-binding proteins"/>
    <property type="match status" value="4"/>
</dbReference>
<dbReference type="InterPro" id="IPR001900">
    <property type="entry name" value="RNase_II/R"/>
</dbReference>
<comment type="similarity">
    <text evidence="8">Belongs to the RNR ribonuclease family. RNase R subfamily.</text>
</comment>
<dbReference type="Pfam" id="PF00575">
    <property type="entry name" value="S1"/>
    <property type="match status" value="1"/>
</dbReference>
<dbReference type="SMART" id="SM00316">
    <property type="entry name" value="S1"/>
    <property type="match status" value="1"/>
</dbReference>
<evidence type="ECO:0000256" key="1">
    <source>
        <dbReference type="ARBA" id="ARBA00001849"/>
    </source>
</evidence>
<keyword evidence="3 8" id="KW-0963">Cytoplasm</keyword>
<dbReference type="GO" id="GO:0003723">
    <property type="term" value="F:RNA binding"/>
    <property type="evidence" value="ECO:0007669"/>
    <property type="project" value="UniProtKB-UniRule"/>
</dbReference>
<dbReference type="InterPro" id="IPR003029">
    <property type="entry name" value="S1_domain"/>
</dbReference>
<gene>
    <name evidence="8 11" type="primary">rnr</name>
    <name evidence="11" type="ORF">WR164_11020</name>
</gene>
<dbReference type="PROSITE" id="PS01175">
    <property type="entry name" value="RIBONUCLEASE_II"/>
    <property type="match status" value="1"/>
</dbReference>
<dbReference type="GO" id="GO:0005829">
    <property type="term" value="C:cytosol"/>
    <property type="evidence" value="ECO:0007669"/>
    <property type="project" value="TreeGrafter"/>
</dbReference>
<name>A0A9W6ET97_9LACO</name>
<comment type="caution">
    <text evidence="11">The sequence shown here is derived from an EMBL/GenBank/DDBJ whole genome shotgun (WGS) entry which is preliminary data.</text>
</comment>
<feature type="domain" description="S1 motif" evidence="10">
    <location>
        <begin position="635"/>
        <end position="715"/>
    </location>
</feature>
<evidence type="ECO:0000313" key="12">
    <source>
        <dbReference type="Proteomes" id="UP001144204"/>
    </source>
</evidence>
<reference evidence="11" key="2">
    <citation type="journal article" date="2023" name="PLoS ONE">
        <title>Philodulcilactobacillus myokoensis gen. nov., sp. nov., a fructophilic, acidophilic, and agar-phobic lactic acid bacterium isolated from fermented vegetable extracts.</title>
        <authorList>
            <person name="Kouya T."/>
            <person name="Ishiyama Y."/>
            <person name="Ohashi S."/>
            <person name="Kumakubo R."/>
            <person name="Yamazaki T."/>
            <person name="Otaki T."/>
        </authorList>
    </citation>
    <scope>NUCLEOTIDE SEQUENCE</scope>
    <source>
        <strain evidence="11">WR16-4</strain>
    </source>
</reference>
<dbReference type="PROSITE" id="PS50126">
    <property type="entry name" value="S1"/>
    <property type="match status" value="1"/>
</dbReference>
<accession>A0A9W6ET97</accession>
<dbReference type="AlphaFoldDB" id="A0A9W6ET97"/>
<evidence type="ECO:0000259" key="10">
    <source>
        <dbReference type="PROSITE" id="PS50126"/>
    </source>
</evidence>
<dbReference type="Gene3D" id="2.40.50.140">
    <property type="entry name" value="Nucleic acid-binding proteins"/>
    <property type="match status" value="2"/>
</dbReference>
<dbReference type="NCBIfam" id="TIGR02063">
    <property type="entry name" value="RNase_R"/>
    <property type="match status" value="1"/>
</dbReference>
<dbReference type="InterPro" id="IPR012340">
    <property type="entry name" value="NA-bd_OB-fold"/>
</dbReference>
<dbReference type="GO" id="GO:0008859">
    <property type="term" value="F:exoribonuclease II activity"/>
    <property type="evidence" value="ECO:0007669"/>
    <property type="project" value="UniProtKB-UniRule"/>
</dbReference>
<dbReference type="InterPro" id="IPR011805">
    <property type="entry name" value="RNase_R"/>
</dbReference>
<keyword evidence="12" id="KW-1185">Reference proteome</keyword>
<evidence type="ECO:0000256" key="2">
    <source>
        <dbReference type="ARBA" id="ARBA00004496"/>
    </source>
</evidence>
<evidence type="ECO:0000256" key="7">
    <source>
        <dbReference type="ARBA" id="ARBA00022884"/>
    </source>
</evidence>
<proteinExistence type="inferred from homology"/>
<reference evidence="11" key="1">
    <citation type="submission" date="2022-07" db="EMBL/GenBank/DDBJ databases">
        <authorList>
            <person name="Kouya T."/>
            <person name="Ishiyama Y."/>
        </authorList>
    </citation>
    <scope>NUCLEOTIDE SEQUENCE</scope>
    <source>
        <strain evidence="11">WR16-4</strain>
    </source>
</reference>
<evidence type="ECO:0000256" key="9">
    <source>
        <dbReference type="SAM" id="MobiDB-lite"/>
    </source>
</evidence>
<dbReference type="PANTHER" id="PTHR23355">
    <property type="entry name" value="RIBONUCLEASE"/>
    <property type="match status" value="1"/>
</dbReference>
<dbReference type="CDD" id="cd04471">
    <property type="entry name" value="S1_RNase_R"/>
    <property type="match status" value="1"/>
</dbReference>
<dbReference type="InterPro" id="IPR040476">
    <property type="entry name" value="CSD2"/>
</dbReference>
<evidence type="ECO:0000256" key="4">
    <source>
        <dbReference type="ARBA" id="ARBA00022722"/>
    </source>
</evidence>
<comment type="function">
    <text evidence="8">3'-5' exoribonuclease that releases 5'-nucleoside monophosphates and is involved in maturation of structured RNAs.</text>
</comment>
<protein>
    <recommendedName>
        <fullName evidence="8">Ribonuclease R</fullName>
        <shortName evidence="8">RNase R</shortName>
        <ecNumber evidence="8">3.1.13.1</ecNumber>
    </recommendedName>
</protein>
<evidence type="ECO:0000256" key="5">
    <source>
        <dbReference type="ARBA" id="ARBA00022801"/>
    </source>
</evidence>
<feature type="region of interest" description="Disordered" evidence="9">
    <location>
        <begin position="733"/>
        <end position="771"/>
    </location>
</feature>
<dbReference type="InterPro" id="IPR013223">
    <property type="entry name" value="RNase_B_OB_dom"/>
</dbReference>
<evidence type="ECO:0000256" key="6">
    <source>
        <dbReference type="ARBA" id="ARBA00022839"/>
    </source>
</evidence>
<dbReference type="HAMAP" id="MF_01895">
    <property type="entry name" value="RNase_R"/>
    <property type="match status" value="1"/>
</dbReference>
<dbReference type="EC" id="3.1.13.1" evidence="8"/>
<dbReference type="SMART" id="SM00955">
    <property type="entry name" value="RNB"/>
    <property type="match status" value="1"/>
</dbReference>
<dbReference type="RefSeq" id="WP_286136583.1">
    <property type="nucleotide sequence ID" value="NZ_BRPL01000002.1"/>
</dbReference>
<dbReference type="NCBIfam" id="TIGR00358">
    <property type="entry name" value="3_prime_RNase"/>
    <property type="match status" value="1"/>
</dbReference>
<dbReference type="EMBL" id="BRPL01000002">
    <property type="protein sequence ID" value="GLB47123.1"/>
    <property type="molecule type" value="Genomic_DNA"/>
</dbReference>
<dbReference type="GO" id="GO:0006402">
    <property type="term" value="P:mRNA catabolic process"/>
    <property type="evidence" value="ECO:0007669"/>
    <property type="project" value="TreeGrafter"/>
</dbReference>
<comment type="catalytic activity">
    <reaction evidence="1 8">
        <text>Exonucleolytic cleavage in the 3'- to 5'-direction to yield nucleoside 5'-phosphates.</text>
        <dbReference type="EC" id="3.1.13.1"/>
    </reaction>
</comment>
<evidence type="ECO:0000256" key="3">
    <source>
        <dbReference type="ARBA" id="ARBA00022490"/>
    </source>
</evidence>
<evidence type="ECO:0000313" key="11">
    <source>
        <dbReference type="EMBL" id="GLB47123.1"/>
    </source>
</evidence>
<evidence type="ECO:0000256" key="8">
    <source>
        <dbReference type="HAMAP-Rule" id="MF_01895"/>
    </source>
</evidence>
<dbReference type="Proteomes" id="UP001144204">
    <property type="component" value="Unassembled WGS sequence"/>
</dbReference>
<keyword evidence="4 8" id="KW-0540">Nuclease</keyword>
<dbReference type="Pfam" id="PF00773">
    <property type="entry name" value="RNB"/>
    <property type="match status" value="1"/>
</dbReference>
<dbReference type="Pfam" id="PF17876">
    <property type="entry name" value="CSD2"/>
    <property type="match status" value="1"/>
</dbReference>
<dbReference type="InterPro" id="IPR004476">
    <property type="entry name" value="RNase_II/RNase_R"/>
</dbReference>
<keyword evidence="6 8" id="KW-0269">Exonuclease</keyword>
<keyword evidence="7 8" id="KW-0694">RNA-binding</keyword>
<sequence>MKDTNLRDQIESVLRANSDQSFTVEKISSELGYHGSTAFKVIVQELAQLERDKKVIVTSKGNFKINPADVILEGSFHANVKGFGFVRYDEDLPDAYIAPDHTMNAMNGDTVQFKIIRPAKADSDKGPEGKVIKISERGYTQVVGEFQQTGDDQGYYGQVILKDKKLSSFKFYVNEVGLKPTPGEVVTADITRYPDAKHPDTMVGVAKEVIGSIDDPGIDILQIVYAHKIPSQFPEDVLQEADAIPDHVTKDELKGREDVTDQQLVTIDGEDSKDLDDAGTVWKLPNGNYHLGVHIADVSHYVKPGSLIDKEAYKRGTSVYLTDRVIPMLPRRLSNGICSLNEGKLRLCMSCEMEINQRGEVVKHRIHPSYMRSAARMTYTDVNKILESDDPKTIKKYKKLVPMFKDMADLHRILLKHRMKRGAISFDDHEAEIITDETGHPIDVQLRVRGLAEKLVESFMLAANETIAKHYYDKHVPFLYRVHETPDADRVKSFFELLTAFGINVKGDVNHLKPSMMQNVLKKVAGKPEEAMVSVMMLRSLKQARYSDQPLGHFGLAAPYYTHFTSPIRRYPDTMVHRMIHYYMDHGINAKSKGKFKNVLDEIGTHTSDCERREVDTERDTISMKEAQYMADHIGETFDATVSSVMKFGMFVELPNTIEGLIHISRMKDDYYEYVDKYLCLVGRNTGRTYRIGQPIKVKVIHVDADQSEIDFDLVNPKDAPVTHILPKRPHKHFNHGNHNHYHNRHGSSNRSGKRNFNHHSHHGKVNHSHK</sequence>